<dbReference type="EMBL" id="JACHXW010000025">
    <property type="protein sequence ID" value="MBB3155451.1"/>
    <property type="molecule type" value="Genomic_DNA"/>
</dbReference>
<reference evidence="2 3" key="1">
    <citation type="submission" date="2020-08" db="EMBL/GenBank/DDBJ databases">
        <title>Genomic Encyclopedia of Type Strains, Phase III (KMG-III): the genomes of soil and plant-associated and newly described type strains.</title>
        <authorList>
            <person name="Whitman W."/>
        </authorList>
    </citation>
    <scope>NUCLEOTIDE SEQUENCE [LARGE SCALE GENOMIC DNA]</scope>
    <source>
        <strain evidence="2 3">CECT 8234</strain>
    </source>
</reference>
<protein>
    <recommendedName>
        <fullName evidence="1">REase associating with pPIWI RE domain-containing protein</fullName>
    </recommendedName>
</protein>
<proteinExistence type="predicted"/>
<dbReference type="Pfam" id="PF18154">
    <property type="entry name" value="pPIWI_RE_REase"/>
    <property type="match status" value="1"/>
</dbReference>
<dbReference type="RefSeq" id="WP_183570147.1">
    <property type="nucleotide sequence ID" value="NZ_CBCSLB010000024.1"/>
</dbReference>
<name>A0A7W5CD00_9BACL</name>
<evidence type="ECO:0000313" key="2">
    <source>
        <dbReference type="EMBL" id="MBB3155451.1"/>
    </source>
</evidence>
<organism evidence="2 3">
    <name type="scientific">Paenibacillus endophyticus</name>
    <dbReference type="NCBI Taxonomy" id="1294268"/>
    <lineage>
        <taxon>Bacteria</taxon>
        <taxon>Bacillati</taxon>
        <taxon>Bacillota</taxon>
        <taxon>Bacilli</taxon>
        <taxon>Bacillales</taxon>
        <taxon>Paenibacillaceae</taxon>
        <taxon>Paenibacillus</taxon>
    </lineage>
</organism>
<sequence>MNNTDLVNNMLFQLIEGLGKWKRDLTIIPAELKKGHLMLVKLCLEHQSPVPSDIPSLVRLLQRPLIEWAVPMPAAIPFPSDAPLYIRNIGITSEAMDFLNDYHSPYESHQREVYQILQYCRNAEPQLEDIYRKIRTFLSNSNFSIITGARLHQFARSFHHPILAEHIFACFEDISNRISHFRRCSRCGWTLVWNGSKWQCGQEGLCGKITAQEDPQPLEYGGESVFRLKEGVHRYTLTPGLAETGLERRLTNKGYEVEMYPDVDRYDLAIRVKDRTYHIDVKDYKNPYSLAMYFNQLDSSSLDKYREGHVYIVIPAYRNKLTRQYIKQMRIWLEPEWRKVLRIVNESDMIRILGGAAK</sequence>
<dbReference type="Proteomes" id="UP000518605">
    <property type="component" value="Unassembled WGS sequence"/>
</dbReference>
<keyword evidence="3" id="KW-1185">Reference proteome</keyword>
<dbReference type="InterPro" id="IPR040828">
    <property type="entry name" value="pPIWI_RE_REase"/>
</dbReference>
<evidence type="ECO:0000313" key="3">
    <source>
        <dbReference type="Proteomes" id="UP000518605"/>
    </source>
</evidence>
<gene>
    <name evidence="2" type="ORF">FHS16_005559</name>
</gene>
<dbReference type="AlphaFoldDB" id="A0A7W5CD00"/>
<comment type="caution">
    <text evidence="2">The sequence shown here is derived from an EMBL/GenBank/DDBJ whole genome shotgun (WGS) entry which is preliminary data.</text>
</comment>
<accession>A0A7W5CD00</accession>
<evidence type="ECO:0000259" key="1">
    <source>
        <dbReference type="Pfam" id="PF18154"/>
    </source>
</evidence>
<feature type="domain" description="REase associating with pPIWI RE" evidence="1">
    <location>
        <begin position="240"/>
        <end position="351"/>
    </location>
</feature>